<keyword evidence="2" id="KW-0479">Metal-binding</keyword>
<dbReference type="GO" id="GO:0016846">
    <property type="term" value="F:carbon-sulfur lyase activity"/>
    <property type="evidence" value="ECO:0007669"/>
    <property type="project" value="InterPro"/>
</dbReference>
<gene>
    <name evidence="6" type="ORF">GCM10010982_25310</name>
</gene>
<evidence type="ECO:0000313" key="7">
    <source>
        <dbReference type="Proteomes" id="UP000606935"/>
    </source>
</evidence>
<accession>A0A918DLK8</accession>
<dbReference type="Gene3D" id="3.90.1590.10">
    <property type="entry name" value="glutathione-dependent formaldehyde- activating enzyme (gfa)"/>
    <property type="match status" value="1"/>
</dbReference>
<evidence type="ECO:0000256" key="2">
    <source>
        <dbReference type="ARBA" id="ARBA00022723"/>
    </source>
</evidence>
<protein>
    <submittedName>
        <fullName evidence="6">Aldehyde-activating protein</fullName>
    </submittedName>
</protein>
<dbReference type="EMBL" id="BMLS01000003">
    <property type="protein sequence ID" value="GGO70841.1"/>
    <property type="molecule type" value="Genomic_DNA"/>
</dbReference>
<dbReference type="PROSITE" id="PS51891">
    <property type="entry name" value="CENP_V_GFA"/>
    <property type="match status" value="1"/>
</dbReference>
<name>A0A918DLK8_9ALTE</name>
<proteinExistence type="inferred from homology"/>
<evidence type="ECO:0000256" key="3">
    <source>
        <dbReference type="ARBA" id="ARBA00022833"/>
    </source>
</evidence>
<dbReference type="GO" id="GO:0046872">
    <property type="term" value="F:metal ion binding"/>
    <property type="evidence" value="ECO:0007669"/>
    <property type="project" value="UniProtKB-KW"/>
</dbReference>
<dbReference type="InterPro" id="IPR011057">
    <property type="entry name" value="Mss4-like_sf"/>
</dbReference>
<organism evidence="6 7">
    <name type="scientific">Bowmanella pacifica</name>
    <dbReference type="NCBI Taxonomy" id="502051"/>
    <lineage>
        <taxon>Bacteria</taxon>
        <taxon>Pseudomonadati</taxon>
        <taxon>Pseudomonadota</taxon>
        <taxon>Gammaproteobacteria</taxon>
        <taxon>Alteromonadales</taxon>
        <taxon>Alteromonadaceae</taxon>
        <taxon>Bowmanella</taxon>
    </lineage>
</organism>
<reference evidence="6" key="1">
    <citation type="journal article" date="2014" name="Int. J. Syst. Evol. Microbiol.">
        <title>Complete genome sequence of Corynebacterium casei LMG S-19264T (=DSM 44701T), isolated from a smear-ripened cheese.</title>
        <authorList>
            <consortium name="US DOE Joint Genome Institute (JGI-PGF)"/>
            <person name="Walter F."/>
            <person name="Albersmeier A."/>
            <person name="Kalinowski J."/>
            <person name="Ruckert C."/>
        </authorList>
    </citation>
    <scope>NUCLEOTIDE SEQUENCE</scope>
    <source>
        <strain evidence="6">CGMCC 1.7086</strain>
    </source>
</reference>
<keyword evidence="7" id="KW-1185">Reference proteome</keyword>
<dbReference type="Pfam" id="PF04828">
    <property type="entry name" value="GFA"/>
    <property type="match status" value="1"/>
</dbReference>
<reference evidence="6" key="2">
    <citation type="submission" date="2020-09" db="EMBL/GenBank/DDBJ databases">
        <authorList>
            <person name="Sun Q."/>
            <person name="Zhou Y."/>
        </authorList>
    </citation>
    <scope>NUCLEOTIDE SEQUENCE</scope>
    <source>
        <strain evidence="6">CGMCC 1.7086</strain>
    </source>
</reference>
<evidence type="ECO:0000313" key="6">
    <source>
        <dbReference type="EMBL" id="GGO70841.1"/>
    </source>
</evidence>
<dbReference type="AlphaFoldDB" id="A0A918DLK8"/>
<feature type="domain" description="CENP-V/GFA" evidence="5">
    <location>
        <begin position="5"/>
        <end position="117"/>
    </location>
</feature>
<keyword evidence="3" id="KW-0862">Zinc</keyword>
<dbReference type="PANTHER" id="PTHR33337:SF40">
    <property type="entry name" value="CENP-V_GFA DOMAIN-CONTAINING PROTEIN-RELATED"/>
    <property type="match status" value="1"/>
</dbReference>
<sequence>MKLPADGRCLCGAVTLSGEVESKVGVCHCSMCRQWVGGPFLAVDGGTELTISGEQHVERFASSEWAERAFCKKCGSALFYRLKQNNQHIVSAGLFDDLDGLTLDHQIFIDEKPHYYSFANQTHNMTGAEVFAQFAPQD</sequence>
<comment type="caution">
    <text evidence="6">The sequence shown here is derived from an EMBL/GenBank/DDBJ whole genome shotgun (WGS) entry which is preliminary data.</text>
</comment>
<evidence type="ECO:0000256" key="4">
    <source>
        <dbReference type="ARBA" id="ARBA00023239"/>
    </source>
</evidence>
<dbReference type="RefSeq" id="WP_188695575.1">
    <property type="nucleotide sequence ID" value="NZ_BMLS01000003.1"/>
</dbReference>
<dbReference type="InterPro" id="IPR006913">
    <property type="entry name" value="CENP-V/GFA"/>
</dbReference>
<comment type="similarity">
    <text evidence="1">Belongs to the Gfa family.</text>
</comment>
<evidence type="ECO:0000259" key="5">
    <source>
        <dbReference type="PROSITE" id="PS51891"/>
    </source>
</evidence>
<dbReference type="SUPFAM" id="SSF51316">
    <property type="entry name" value="Mss4-like"/>
    <property type="match status" value="1"/>
</dbReference>
<keyword evidence="4" id="KW-0456">Lyase</keyword>
<dbReference type="Proteomes" id="UP000606935">
    <property type="component" value="Unassembled WGS sequence"/>
</dbReference>
<evidence type="ECO:0000256" key="1">
    <source>
        <dbReference type="ARBA" id="ARBA00005495"/>
    </source>
</evidence>
<dbReference type="PANTHER" id="PTHR33337">
    <property type="entry name" value="GFA DOMAIN-CONTAINING PROTEIN"/>
    <property type="match status" value="1"/>
</dbReference>